<protein>
    <submittedName>
        <fullName evidence="2">Membrane protein</fullName>
    </submittedName>
</protein>
<organism evidence="2 3">
    <name type="scientific">Serratia grimesii</name>
    <dbReference type="NCBI Taxonomy" id="82995"/>
    <lineage>
        <taxon>Bacteria</taxon>
        <taxon>Pseudomonadati</taxon>
        <taxon>Pseudomonadota</taxon>
        <taxon>Gammaproteobacteria</taxon>
        <taxon>Enterobacterales</taxon>
        <taxon>Yersiniaceae</taxon>
        <taxon>Serratia</taxon>
    </lineage>
</organism>
<dbReference type="Pfam" id="PF13953">
    <property type="entry name" value="PapC_C"/>
    <property type="match status" value="1"/>
</dbReference>
<accession>A0ABR4U786</accession>
<dbReference type="EMBL" id="JGVP01000020">
    <property type="protein sequence ID" value="KFB87901.1"/>
    <property type="molecule type" value="Genomic_DNA"/>
</dbReference>
<reference evidence="2 3" key="1">
    <citation type="submission" date="2014-03" db="EMBL/GenBank/DDBJ databases">
        <title>Draft genome sequence of the Serratia grimesii strain a2.</title>
        <authorList>
            <person name="Toymentseva A."/>
            <person name="Kazakov S."/>
            <person name="Giliazeva A."/>
            <person name="Ismagilova R."/>
            <person name="Shah R."/>
            <person name="Sharipova M."/>
            <person name="Khaitlina S."/>
            <person name="Mardanova A."/>
        </authorList>
    </citation>
    <scope>NUCLEOTIDE SEQUENCE [LARGE SCALE GENOMIC DNA]</scope>
    <source>
        <strain evidence="2 3">A2</strain>
    </source>
</reference>
<comment type="caution">
    <text evidence="2">The sequence shown here is derived from an EMBL/GenBank/DDBJ whole genome shotgun (WGS) entry which is preliminary data.</text>
</comment>
<dbReference type="PANTHER" id="PTHR30451">
    <property type="entry name" value="OUTER MEMBRANE USHER PROTEIN"/>
    <property type="match status" value="1"/>
</dbReference>
<proteinExistence type="predicted"/>
<evidence type="ECO:0000313" key="3">
    <source>
        <dbReference type="Proteomes" id="UP000028721"/>
    </source>
</evidence>
<dbReference type="InterPro" id="IPR000015">
    <property type="entry name" value="Fimb_usher"/>
</dbReference>
<feature type="domain" description="PapC-like C-terminal" evidence="1">
    <location>
        <begin position="753"/>
        <end position="814"/>
    </location>
</feature>
<keyword evidence="3" id="KW-1185">Reference proteome</keyword>
<dbReference type="Gene3D" id="2.60.40.3110">
    <property type="match status" value="1"/>
</dbReference>
<dbReference type="Gene3D" id="2.60.40.2610">
    <property type="entry name" value="Outer membrane usher protein FimD, plug domain"/>
    <property type="match status" value="1"/>
</dbReference>
<name>A0ABR4U786_9GAMM</name>
<dbReference type="InterPro" id="IPR042186">
    <property type="entry name" value="FimD_plug_dom"/>
</dbReference>
<dbReference type="PANTHER" id="PTHR30451:SF5">
    <property type="entry name" value="SLR0019 PROTEIN"/>
    <property type="match status" value="1"/>
</dbReference>
<evidence type="ECO:0000313" key="2">
    <source>
        <dbReference type="EMBL" id="KFB87901.1"/>
    </source>
</evidence>
<dbReference type="Pfam" id="PF00577">
    <property type="entry name" value="Usher"/>
    <property type="match status" value="1"/>
</dbReference>
<gene>
    <name evidence="2" type="ORF">CR62_09780</name>
</gene>
<sequence>MRLNRIRPPIGNGLRLKPLALAVLCMVVDLWLADARADDLPPPPHAITMPDTTLYLEPVINGRQTGNVVPISYRGGHYYLTPQQLIDAGLPVADKQAKEIAVDQLDKVDVTYSGETQQLMINVPNDWLPNQNISATDPEQRLKAQSSLGFLFNYDAYASQSGSGNPGYFSLWSEQRLFDGFGVIANTGIYRGSFNNDSTSEQNSRYVRYDSSWRYSDEDSMLSYTAGDVTTGSLPWTTAVRIGGLQLARDFATRPDVITYPLPQFSGQAAVPTSVDLYINSYKNTSTNVNPGPFTLNTVPYINGAGQATVVTTDALGRQVSTTVPFYVASNLLQAGMSDFSLSTGALRQNYGISSGDYGQWVASGSGRYGVTDWLTLEGRAEGAAELAVAGAGADVRVGQWGVLNASYSHSQAGSDAFNGTPLPVQIYYDPITGQPITPSEPTDIYQYTSTRGDQTSLGYTYSNSLFSLNAQRILRSEGYGDLSAYKSSYRLSRRTDQLTGSIGLDRFGSIGAGYFDVRDAIGTRTRLVNFSYSLSLWRNISLYASVNREIGSSGYSSQLQLSIPFDSWGTASVSTTRDTNNRWSERVGYSRSAPTDGGLGWNLAYADSQGSGNDYRQADLTWRTSLLETRGGLYGNSNNYTRWGEVSGSLVAMNSSFYATNTINDAFALISTDGYAGIPVSYENQRIGVTNDNGYLLVPTVTSYYHAKFQIDPLNLPADVTVPSVEKTVAVRDHSGYLVDFPVKRVSAADVELVDAQGKHLANGSQVAVIGTNQQSYVGWDGMSYIDPVQQHNRLSVIPADGGAPCQATFNLDKPQGMQRIGPIVCQ</sequence>
<dbReference type="InterPro" id="IPR025949">
    <property type="entry name" value="PapC-like_C"/>
</dbReference>
<dbReference type="Proteomes" id="UP000028721">
    <property type="component" value="Unassembled WGS sequence"/>
</dbReference>
<evidence type="ECO:0000259" key="1">
    <source>
        <dbReference type="Pfam" id="PF13953"/>
    </source>
</evidence>